<evidence type="ECO:0000313" key="2">
    <source>
        <dbReference type="Proteomes" id="UP000182429"/>
    </source>
</evidence>
<dbReference type="OrthoDB" id="1739662at2"/>
<reference evidence="1 2" key="1">
    <citation type="submission" date="2016-10" db="EMBL/GenBank/DDBJ databases">
        <authorList>
            <person name="de Groot N.N."/>
        </authorList>
    </citation>
    <scope>NUCLEOTIDE SEQUENCE [LARGE SCALE GENOMIC DNA]</scope>
    <source>
        <strain evidence="1 2">S3b</strain>
    </source>
</reference>
<dbReference type="InterPro" id="IPR036736">
    <property type="entry name" value="ACP-like_sf"/>
</dbReference>
<dbReference type="RefSeq" id="WP_051550738.1">
    <property type="nucleotide sequence ID" value="NZ_FNNF01000040.1"/>
</dbReference>
<organism evidence="1 2">
    <name type="scientific">Kandleria vitulina</name>
    <dbReference type="NCBI Taxonomy" id="1630"/>
    <lineage>
        <taxon>Bacteria</taxon>
        <taxon>Bacillati</taxon>
        <taxon>Bacillota</taxon>
        <taxon>Erysipelotrichia</taxon>
        <taxon>Erysipelotrichales</taxon>
        <taxon>Coprobacillaceae</taxon>
        <taxon>Kandleria</taxon>
    </lineage>
</organism>
<dbReference type="EMBL" id="FNNF01000040">
    <property type="protein sequence ID" value="SDW72444.1"/>
    <property type="molecule type" value="Genomic_DNA"/>
</dbReference>
<dbReference type="Gene3D" id="1.10.1200.10">
    <property type="entry name" value="ACP-like"/>
    <property type="match status" value="1"/>
</dbReference>
<evidence type="ECO:0000313" key="1">
    <source>
        <dbReference type="EMBL" id="SDW72444.1"/>
    </source>
</evidence>
<accession>A0A1H2VWW0</accession>
<dbReference type="Proteomes" id="UP000182429">
    <property type="component" value="Unassembled WGS sequence"/>
</dbReference>
<name>A0A1H2VWW0_9FIRM</name>
<dbReference type="AlphaFoldDB" id="A0A1H2VWW0"/>
<protein>
    <recommendedName>
        <fullName evidence="3">Acyl carrier protein</fullName>
    </recommendedName>
</protein>
<gene>
    <name evidence="1" type="ORF">SAMN04487759_1408</name>
</gene>
<dbReference type="SUPFAM" id="SSF47336">
    <property type="entry name" value="ACP-like"/>
    <property type="match status" value="1"/>
</dbReference>
<proteinExistence type="predicted"/>
<evidence type="ECO:0008006" key="3">
    <source>
        <dbReference type="Google" id="ProtNLM"/>
    </source>
</evidence>
<sequence length="87" mass="10491">MDIYDKLLDILRKLKPRDDDYTNIKDDEALTGPKVKLNYIDLVYFFLEIEKTFNINFNEEDVINYQFNNLKNISSIISKRLIEKRKN</sequence>